<dbReference type="UniPathway" id="UPA00196"/>
<keyword evidence="6 9" id="KW-0812">Transmembrane</keyword>
<accession>A0A4U0WV58</accession>
<name>A0A4U0WV58_9PEZI</name>
<dbReference type="Pfam" id="PF06423">
    <property type="entry name" value="GWT1"/>
    <property type="match status" value="1"/>
</dbReference>
<dbReference type="GO" id="GO:0072659">
    <property type="term" value="P:protein localization to plasma membrane"/>
    <property type="evidence" value="ECO:0007669"/>
    <property type="project" value="TreeGrafter"/>
</dbReference>
<dbReference type="GO" id="GO:0032216">
    <property type="term" value="F:glucosaminyl-phosphatidylinositol O-acyltransferase activity"/>
    <property type="evidence" value="ECO:0007669"/>
    <property type="project" value="TreeGrafter"/>
</dbReference>
<comment type="function">
    <text evidence="9">A acetyltransferase, which acetylates the inositol ring of phosphatidylinositol during biosynthesis of GPI-anchor.</text>
</comment>
<comment type="subcellular location">
    <subcellularLocation>
        <location evidence="2 9">Endoplasmic reticulum membrane</location>
        <topology evidence="2 9">Multi-pass membrane protein</topology>
    </subcellularLocation>
</comment>
<feature type="transmembrane region" description="Helical" evidence="9">
    <location>
        <begin position="269"/>
        <end position="289"/>
    </location>
</feature>
<keyword evidence="5 9" id="KW-0337">GPI-anchor biosynthesis</keyword>
<comment type="function">
    <text evidence="1">Probable acetyltransferase, which acetylates the inositol ring of phosphatidylinositol during biosynthesis of GPI-anchor.</text>
</comment>
<feature type="compositionally biased region" description="Basic and acidic residues" evidence="10">
    <location>
        <begin position="98"/>
        <end position="120"/>
    </location>
</feature>
<protein>
    <recommendedName>
        <fullName evidence="9">GPI-anchored wall transfer protein</fullName>
        <ecNumber evidence="9">2.3.-.-</ecNumber>
    </recommendedName>
</protein>
<feature type="compositionally biased region" description="Basic and acidic residues" evidence="10">
    <location>
        <begin position="377"/>
        <end position="393"/>
    </location>
</feature>
<keyword evidence="8 9" id="KW-0472">Membrane</keyword>
<feature type="region of interest" description="Disordered" evidence="10">
    <location>
        <begin position="98"/>
        <end position="130"/>
    </location>
</feature>
<dbReference type="InterPro" id="IPR009447">
    <property type="entry name" value="PIGW/GWT1"/>
</dbReference>
<keyword evidence="9" id="KW-0808">Transferase</keyword>
<dbReference type="STRING" id="329884.A0A4U0WV58"/>
<feature type="transmembrane region" description="Helical" evidence="9">
    <location>
        <begin position="242"/>
        <end position="262"/>
    </location>
</feature>
<dbReference type="GO" id="GO:0006506">
    <property type="term" value="P:GPI anchor biosynthetic process"/>
    <property type="evidence" value="ECO:0007669"/>
    <property type="project" value="UniProtKB-UniPathway"/>
</dbReference>
<organism evidence="11 12">
    <name type="scientific">Friedmanniomyces simplex</name>
    <dbReference type="NCBI Taxonomy" id="329884"/>
    <lineage>
        <taxon>Eukaryota</taxon>
        <taxon>Fungi</taxon>
        <taxon>Dikarya</taxon>
        <taxon>Ascomycota</taxon>
        <taxon>Pezizomycotina</taxon>
        <taxon>Dothideomycetes</taxon>
        <taxon>Dothideomycetidae</taxon>
        <taxon>Mycosphaerellales</taxon>
        <taxon>Teratosphaeriaceae</taxon>
        <taxon>Friedmanniomyces</taxon>
    </lineage>
</organism>
<evidence type="ECO:0000313" key="12">
    <source>
        <dbReference type="Proteomes" id="UP000309340"/>
    </source>
</evidence>
<dbReference type="PANTHER" id="PTHR20661">
    <property type="entry name" value="PHOSPHATIDYLINOSITOL-GLYCAN BIOSYNTHESIS CLASS W PROTEIN"/>
    <property type="match status" value="1"/>
</dbReference>
<dbReference type="EC" id="2.3.-.-" evidence="9"/>
<keyword evidence="12" id="KW-1185">Reference proteome</keyword>
<keyword evidence="7 9" id="KW-1133">Transmembrane helix</keyword>
<dbReference type="AlphaFoldDB" id="A0A4U0WV58"/>
<feature type="transmembrane region" description="Helical" evidence="9">
    <location>
        <begin position="315"/>
        <end position="336"/>
    </location>
</feature>
<evidence type="ECO:0000256" key="3">
    <source>
        <dbReference type="ARBA" id="ARBA00004687"/>
    </source>
</evidence>
<comment type="similarity">
    <text evidence="4 9">Belongs to the PIGW family.</text>
</comment>
<evidence type="ECO:0000256" key="8">
    <source>
        <dbReference type="ARBA" id="ARBA00023136"/>
    </source>
</evidence>
<evidence type="ECO:0000256" key="6">
    <source>
        <dbReference type="ARBA" id="ARBA00022692"/>
    </source>
</evidence>
<evidence type="ECO:0000256" key="1">
    <source>
        <dbReference type="ARBA" id="ARBA00002531"/>
    </source>
</evidence>
<comment type="pathway">
    <text evidence="3 9">Glycolipid biosynthesis; glycosylphosphatidylinositol-anchor biosynthesis.</text>
</comment>
<gene>
    <name evidence="11" type="ORF">B0A55_09898</name>
</gene>
<keyword evidence="9" id="KW-0012">Acyltransferase</keyword>
<feature type="transmembrane region" description="Helical" evidence="9">
    <location>
        <begin position="531"/>
        <end position="549"/>
    </location>
</feature>
<sequence length="558" mass="61663">MTPEYKAEKEASVSFLGGGGIWEINYVTVIAPVAAFLWALLQTRQSFFKPYSIPAAFTDFLLQCGTILFATTIYAGAPQALLGLLLLPGVAVVLQPRVESKQTPRPPAHDRTNGKPKGSDEPAPSSELDPLPIKPYITTYRGAMMIITCTSILAVDFKVFPRRFAKTESFGTSLMDLGVGSFVYAAGVVAARQQLKAQSRGNTSMIEGLKTAMRHSLPLVVLGLVRLWSVKGLDYVEHVSEYGVHWNFFFTLALLAPVTAILQPVLRRLPSYGALTFFIACVYECVLYFTPDLKSYIILSGRKPGDWLSQNREGVFSFIGYFAIFVAGMGTGMTILKRESGSGKPDDAKGADPLDEDDEWLADVLGGSTQNEGTDSDQDKPAEPKPKQNEPKQNEPNPDPLGLIWIAQSNDDSVFLAKWTVIWFILSGWAMWHYGPHLFVSRRMANLAYIVWVCAFNTTQLLLFNLVERLMFPNIHKATDRQTERQRVQDATSRVMQAFNRNGLALFLLANLLTGLINMTVKTLHTSDVEAMGILLGYIATLCGVGLALDHYDISIKI</sequence>
<evidence type="ECO:0000256" key="5">
    <source>
        <dbReference type="ARBA" id="ARBA00022502"/>
    </source>
</evidence>
<comment type="caution">
    <text evidence="11">The sequence shown here is derived from an EMBL/GenBank/DDBJ whole genome shotgun (WGS) entry which is preliminary data.</text>
</comment>
<evidence type="ECO:0000256" key="10">
    <source>
        <dbReference type="SAM" id="MobiDB-lite"/>
    </source>
</evidence>
<feature type="transmembrane region" description="Helical" evidence="9">
    <location>
        <begin position="447"/>
        <end position="467"/>
    </location>
</feature>
<evidence type="ECO:0000256" key="9">
    <source>
        <dbReference type="RuleBase" id="RU280819"/>
    </source>
</evidence>
<dbReference type="PANTHER" id="PTHR20661:SF0">
    <property type="entry name" value="PHOSPHATIDYLINOSITOL-GLYCAN BIOSYNTHESIS CLASS W PROTEIN"/>
    <property type="match status" value="1"/>
</dbReference>
<feature type="region of interest" description="Disordered" evidence="10">
    <location>
        <begin position="366"/>
        <end position="402"/>
    </location>
</feature>
<feature type="transmembrane region" description="Helical" evidence="9">
    <location>
        <begin position="212"/>
        <end position="230"/>
    </location>
</feature>
<reference evidence="11 12" key="1">
    <citation type="submission" date="2017-03" db="EMBL/GenBank/DDBJ databases">
        <title>Genomes of endolithic fungi from Antarctica.</title>
        <authorList>
            <person name="Coleine C."/>
            <person name="Masonjones S."/>
            <person name="Stajich J.E."/>
        </authorList>
    </citation>
    <scope>NUCLEOTIDE SEQUENCE [LARGE SCALE GENOMIC DNA]</scope>
    <source>
        <strain evidence="11 12">CCFEE 5184</strain>
    </source>
</reference>
<evidence type="ECO:0000256" key="2">
    <source>
        <dbReference type="ARBA" id="ARBA00004477"/>
    </source>
</evidence>
<feature type="transmembrane region" description="Helical" evidence="9">
    <location>
        <begin position="20"/>
        <end position="41"/>
    </location>
</feature>
<dbReference type="GO" id="GO:0005789">
    <property type="term" value="C:endoplasmic reticulum membrane"/>
    <property type="evidence" value="ECO:0007669"/>
    <property type="project" value="UniProtKB-SubCell"/>
</dbReference>
<dbReference type="Proteomes" id="UP000309340">
    <property type="component" value="Unassembled WGS sequence"/>
</dbReference>
<proteinExistence type="inferred from homology"/>
<feature type="transmembrane region" description="Helical" evidence="9">
    <location>
        <begin position="504"/>
        <end position="525"/>
    </location>
</feature>
<feature type="transmembrane region" description="Helical" evidence="9">
    <location>
        <begin position="415"/>
        <end position="435"/>
    </location>
</feature>
<keyword evidence="9" id="KW-0256">Endoplasmic reticulum</keyword>
<evidence type="ECO:0000313" key="11">
    <source>
        <dbReference type="EMBL" id="TKA65605.1"/>
    </source>
</evidence>
<dbReference type="PIRSF" id="PIRSF017321">
    <property type="entry name" value="GWT1"/>
    <property type="match status" value="1"/>
</dbReference>
<dbReference type="EMBL" id="NAJQ01000719">
    <property type="protein sequence ID" value="TKA65605.1"/>
    <property type="molecule type" value="Genomic_DNA"/>
</dbReference>
<evidence type="ECO:0000256" key="4">
    <source>
        <dbReference type="ARBA" id="ARBA00007559"/>
    </source>
</evidence>
<dbReference type="OrthoDB" id="15270at2759"/>
<evidence type="ECO:0000256" key="7">
    <source>
        <dbReference type="ARBA" id="ARBA00022989"/>
    </source>
</evidence>
<feature type="transmembrane region" description="Helical" evidence="9">
    <location>
        <begin position="172"/>
        <end position="191"/>
    </location>
</feature>
<feature type="transmembrane region" description="Helical" evidence="9">
    <location>
        <begin position="53"/>
        <end position="74"/>
    </location>
</feature>